<dbReference type="PRINTS" id="PR00449">
    <property type="entry name" value="RASTRNSFRMNG"/>
</dbReference>
<reference evidence="6" key="2">
    <citation type="submission" date="2025-08" db="UniProtKB">
        <authorList>
            <consortium name="Ensembl"/>
        </authorList>
    </citation>
    <scope>IDENTIFICATION</scope>
</reference>
<dbReference type="PANTHER" id="PTHR48051">
    <property type="match status" value="1"/>
</dbReference>
<organism evidence="6 7">
    <name type="scientific">Esox lucius</name>
    <name type="common">Northern pike</name>
    <dbReference type="NCBI Taxonomy" id="8010"/>
    <lineage>
        <taxon>Eukaryota</taxon>
        <taxon>Metazoa</taxon>
        <taxon>Chordata</taxon>
        <taxon>Craniata</taxon>
        <taxon>Vertebrata</taxon>
        <taxon>Euteleostomi</taxon>
        <taxon>Actinopterygii</taxon>
        <taxon>Neopterygii</taxon>
        <taxon>Teleostei</taxon>
        <taxon>Protacanthopterygii</taxon>
        <taxon>Esociformes</taxon>
        <taxon>Esocidae</taxon>
        <taxon>Esox</taxon>
    </lineage>
</organism>
<dbReference type="SUPFAM" id="SSF52540">
    <property type="entry name" value="P-loop containing nucleoside triphosphate hydrolases"/>
    <property type="match status" value="1"/>
</dbReference>
<evidence type="ECO:0000259" key="5">
    <source>
        <dbReference type="PROSITE" id="PS51424"/>
    </source>
</evidence>
<protein>
    <recommendedName>
        <fullName evidence="5">Roc domain-containing protein</fullName>
    </recommendedName>
</protein>
<keyword evidence="7" id="KW-1185">Reference proteome</keyword>
<dbReference type="PANTHER" id="PTHR48051:SF55">
    <property type="entry name" value="MALIGNANT FIBROUS HISTIOCYTOMA-AMPLIFIED SEQUENCE 1 HOMOLOG"/>
    <property type="match status" value="1"/>
</dbReference>
<evidence type="ECO:0000256" key="1">
    <source>
        <dbReference type="ARBA" id="ARBA00022614"/>
    </source>
</evidence>
<dbReference type="GO" id="GO:0005737">
    <property type="term" value="C:cytoplasm"/>
    <property type="evidence" value="ECO:0007669"/>
    <property type="project" value="TreeGrafter"/>
</dbReference>
<dbReference type="GO" id="GO:0009966">
    <property type="term" value="P:regulation of signal transduction"/>
    <property type="evidence" value="ECO:0007669"/>
    <property type="project" value="UniProtKB-ARBA"/>
</dbReference>
<evidence type="ECO:0000256" key="4">
    <source>
        <dbReference type="SAM" id="Coils"/>
    </source>
</evidence>
<dbReference type="InterPro" id="IPR003591">
    <property type="entry name" value="Leu-rich_rpt_typical-subtyp"/>
</dbReference>
<dbReference type="InterPro" id="IPR032675">
    <property type="entry name" value="LRR_dom_sf"/>
</dbReference>
<dbReference type="InterPro" id="IPR027417">
    <property type="entry name" value="P-loop_NTPase"/>
</dbReference>
<feature type="domain" description="Roc" evidence="5">
    <location>
        <begin position="160"/>
        <end position="376"/>
    </location>
</feature>
<dbReference type="InterPro" id="IPR050216">
    <property type="entry name" value="LRR_domain-containing"/>
</dbReference>
<dbReference type="Gene3D" id="3.30.70.1390">
    <property type="entry name" value="ROC domain from the Parkinson's disease-associated leucine-rich repeat kinase 2"/>
    <property type="match status" value="1"/>
</dbReference>
<dbReference type="Gene3D" id="3.40.50.300">
    <property type="entry name" value="P-loop containing nucleotide triphosphate hydrolases"/>
    <property type="match status" value="1"/>
</dbReference>
<dbReference type="Gene3D" id="3.80.10.10">
    <property type="entry name" value="Ribonuclease Inhibitor"/>
    <property type="match status" value="1"/>
</dbReference>
<dbReference type="GO" id="GO:0000166">
    <property type="term" value="F:nucleotide binding"/>
    <property type="evidence" value="ECO:0007669"/>
    <property type="project" value="UniProtKB-KW"/>
</dbReference>
<dbReference type="SUPFAM" id="SSF52058">
    <property type="entry name" value="L domain-like"/>
    <property type="match status" value="1"/>
</dbReference>
<dbReference type="Ensembl" id="ENSELUT00000102711.1">
    <property type="protein sequence ID" value="ENSELUP00000083328.1"/>
    <property type="gene ID" value="ENSELUG00000042636.1"/>
</dbReference>
<evidence type="ECO:0000313" key="7">
    <source>
        <dbReference type="Proteomes" id="UP000265140"/>
    </source>
</evidence>
<dbReference type="PROSITE" id="PS51450">
    <property type="entry name" value="LRR"/>
    <property type="match status" value="3"/>
</dbReference>
<accession>A0AAY5K2Z3</accession>
<name>A0AAY5K2Z3_ESOLU</name>
<dbReference type="InterPro" id="IPR001611">
    <property type="entry name" value="Leu-rich_rpt"/>
</dbReference>
<evidence type="ECO:0000256" key="3">
    <source>
        <dbReference type="ARBA" id="ARBA00022741"/>
    </source>
</evidence>
<reference evidence="6 7" key="1">
    <citation type="submission" date="2020-02" db="EMBL/GenBank/DDBJ databases">
        <title>Esox lucius (northern pike) genome, fEsoLuc1, primary haplotype.</title>
        <authorList>
            <person name="Myers G."/>
            <person name="Karagic N."/>
            <person name="Meyer A."/>
            <person name="Pippel M."/>
            <person name="Reichard M."/>
            <person name="Winkler S."/>
            <person name="Tracey A."/>
            <person name="Sims Y."/>
            <person name="Howe K."/>
            <person name="Rhie A."/>
            <person name="Formenti G."/>
            <person name="Durbin R."/>
            <person name="Fedrigo O."/>
            <person name="Jarvis E.D."/>
        </authorList>
    </citation>
    <scope>NUCLEOTIDE SEQUENCE [LARGE SCALE GENOMIC DNA]</scope>
</reference>
<keyword evidence="4" id="KW-0175">Coiled coil</keyword>
<dbReference type="AlphaFoldDB" id="A0AAY5K2Z3"/>
<feature type="coiled-coil region" evidence="4">
    <location>
        <begin position="290"/>
        <end position="325"/>
    </location>
</feature>
<dbReference type="SMART" id="SM00369">
    <property type="entry name" value="LRR_TYP"/>
    <property type="match status" value="4"/>
</dbReference>
<evidence type="ECO:0000313" key="6">
    <source>
        <dbReference type="Ensembl" id="ENSELUP00000083328.1"/>
    </source>
</evidence>
<proteinExistence type="predicted"/>
<evidence type="ECO:0000256" key="2">
    <source>
        <dbReference type="ARBA" id="ARBA00022737"/>
    </source>
</evidence>
<keyword evidence="3" id="KW-0547">Nucleotide-binding</keyword>
<dbReference type="InterPro" id="IPR020859">
    <property type="entry name" value="ROC"/>
</dbReference>
<keyword evidence="1" id="KW-0433">Leucine-rich repeat</keyword>
<dbReference type="GeneTree" id="ENSGT00940000164030"/>
<gene>
    <name evidence="6" type="primary">KIFAP3</name>
</gene>
<sequence length="780" mass="90336">MVHLRELNLSRNELVDFPLEIKSLRQLERLYLNQNNIKVIPEDVFCQLGNLQFLKLSTNRLAKLPADLSQCHNLSYVNLSNNCLQDLQALVGLPKLKELLVERNGLTELPAQLFQKGNSVLTLFKATGNPLRTPPEEVCDGGVRDIQSYFAMMEEESSDMHSTASTVKTMFLGSSMAGKSTLCRSLQHGRPVRVDKDERTEGIEISEIDMAGVRLLFWDFAGQEEYYLTHHVFITPRALVILAVDLASYKMEDPQSYKEKVCFWINNIQLRVPASVVLLVGTHCDQCRDQEEVRDKKKHIEEKVRVMLEERKMVLQLQKNNLKDKTDQSLFSKQMSELDRLMEYNLQVLDLIAIDCTRDEEIVKLKEHIVNQVLTKDTFPCAERTLPKSYKEVEVAIQHLLKHNQIPQHGIVSFHYLLNDLIPYLELGEENVQSILRYLHRIGIIVWYEEIPALKDKVFVQPSFLISIFKTIVRPDLVKQLEAFHRDDLRQEGCLVVHRGTWVEDFREKGTLHNVATRILARKELRRLGLDDEDLVNEVVGSKNEEGTLLLLLQHFEVCLPAKLGSSLNPEAPEFKPCEQWKTPSPASTDPDGACLFPSYLLDNKMVVKMWGEDRMDDINVHVYFLPEIPHGFFHRLIIKTCSLYPTHWIGKDHCLLSSGEKLLLMREISECNDEDQYIQIRCRRPENSEYRRSWDFVMSVMSKLAELSRQWPGLSQHVHTPCKEKSCTAYFAWRDWQDLTNTDIYDLVQEEKQLCRNGHTRRTELLFPKDPVVSRSKGN</sequence>
<keyword evidence="2" id="KW-0677">Repeat</keyword>
<dbReference type="Proteomes" id="UP000265140">
    <property type="component" value="Chromosome 2"/>
</dbReference>
<reference evidence="6" key="3">
    <citation type="submission" date="2025-09" db="UniProtKB">
        <authorList>
            <consortium name="Ensembl"/>
        </authorList>
    </citation>
    <scope>IDENTIFICATION</scope>
</reference>
<dbReference type="PROSITE" id="PS51424">
    <property type="entry name" value="ROC"/>
    <property type="match status" value="1"/>
</dbReference>
<dbReference type="Pfam" id="PF13855">
    <property type="entry name" value="LRR_8"/>
    <property type="match status" value="1"/>
</dbReference>
<dbReference type="Pfam" id="PF08477">
    <property type="entry name" value="Roc"/>
    <property type="match status" value="1"/>
</dbReference>